<comment type="caution">
    <text evidence="4">The sequence shown here is derived from an EMBL/GenBank/DDBJ whole genome shotgun (WGS) entry which is preliminary data.</text>
</comment>
<evidence type="ECO:0000259" key="3">
    <source>
        <dbReference type="Pfam" id="PF09118"/>
    </source>
</evidence>
<dbReference type="Pfam" id="PF07250">
    <property type="entry name" value="Glyoxal_oxid_N"/>
    <property type="match status" value="1"/>
</dbReference>
<dbReference type="PANTHER" id="PTHR32208">
    <property type="entry name" value="SECRETED PROTEIN-RELATED"/>
    <property type="match status" value="1"/>
</dbReference>
<dbReference type="InterPro" id="IPR037293">
    <property type="entry name" value="Gal_Oxidase_central_sf"/>
</dbReference>
<feature type="domain" description="Glyoxal oxidase N-terminal" evidence="2">
    <location>
        <begin position="126"/>
        <end position="437"/>
    </location>
</feature>
<dbReference type="SUPFAM" id="SSF81296">
    <property type="entry name" value="E set domains"/>
    <property type="match status" value="1"/>
</dbReference>
<dbReference type="CDD" id="cd02851">
    <property type="entry name" value="E_set_GO_C"/>
    <property type="match status" value="1"/>
</dbReference>
<accession>A0ABU2JHT5</accession>
<dbReference type="RefSeq" id="WP_311425406.1">
    <property type="nucleotide sequence ID" value="NZ_JAVREH010000082.1"/>
</dbReference>
<dbReference type="SUPFAM" id="SSF50965">
    <property type="entry name" value="Galactose oxidase, central domain"/>
    <property type="match status" value="2"/>
</dbReference>
<dbReference type="InterPro" id="IPR009880">
    <property type="entry name" value="Glyoxal_oxidase_N"/>
</dbReference>
<dbReference type="EMBL" id="JAVREH010000082">
    <property type="protein sequence ID" value="MDT0264264.1"/>
    <property type="molecule type" value="Genomic_DNA"/>
</dbReference>
<dbReference type="Gene3D" id="2.130.10.80">
    <property type="entry name" value="Galactose oxidase/kelch, beta-propeller"/>
    <property type="match status" value="1"/>
</dbReference>
<gene>
    <name evidence="4" type="ORF">RM423_23135</name>
</gene>
<dbReference type="InterPro" id="IPR014756">
    <property type="entry name" value="Ig_E-set"/>
</dbReference>
<proteinExistence type="predicted"/>
<dbReference type="Proteomes" id="UP001183176">
    <property type="component" value="Unassembled WGS sequence"/>
</dbReference>
<dbReference type="Pfam" id="PF09118">
    <property type="entry name" value="GO-like_E_set"/>
    <property type="match status" value="1"/>
</dbReference>
<sequence length="550" mass="58032">MPRTSLPLFAFTAGSGWSYWTTLTTLPAVNAWTPVSRPVPPPPAGTTRISFGVAGEGNGVLLTTGYSLVRNTAAVSNLAAVGRWTTSSVTLPVRAVHSTLLRDGRVLLIAGSGNDPNAFAAGTFKSSVWNPATNTFLDVPTPSDMFCAGHVTLADGRVLIVGGTTSYPNVNGSTLYRGAKASFIFDPATNQFTRINDSIQGHWYPTLTKLENGDVWMAGGQNENGTGAVDTEMYDSTGVRWKGYAEVPQNNQYWGGYPHMYLLADGRMFYAGGHTFGGPRPGTGASIYNWRTGGVADVPGLRDANLRDQAGSVLLPPAQNQRFMIAGGGHADQNLTPTNKVDIIGMNAAAPAYTPGPDLPGPGRLYLNLTTLPDRTVLASNGATGNRTGDVFAAAIYHPEANSWTSVDPDPVGRNYHASSLLLPDGRVVVMGSNPLDGSFELRVSIYEPPYLFAGTRPTITAAATDATYGQSFALQTAGTIVSASLMSPGSATHQTDTNSRLVDLPITGSNGAFTATVPVNHALLPPGPYMLTVLSNQNVPSVARWINVR</sequence>
<evidence type="ECO:0000259" key="2">
    <source>
        <dbReference type="Pfam" id="PF07250"/>
    </source>
</evidence>
<dbReference type="InterPro" id="IPR015202">
    <property type="entry name" value="GO-like_E_set"/>
</dbReference>
<keyword evidence="1" id="KW-0732">Signal</keyword>
<dbReference type="Gene3D" id="2.60.40.10">
    <property type="entry name" value="Immunoglobulins"/>
    <property type="match status" value="1"/>
</dbReference>
<organism evidence="4 5">
    <name type="scientific">Jatrophihabitans lederbergiae</name>
    <dbReference type="NCBI Taxonomy" id="3075547"/>
    <lineage>
        <taxon>Bacteria</taxon>
        <taxon>Bacillati</taxon>
        <taxon>Actinomycetota</taxon>
        <taxon>Actinomycetes</taxon>
        <taxon>Jatrophihabitantales</taxon>
        <taxon>Jatrophihabitantaceae</taxon>
        <taxon>Jatrophihabitans</taxon>
    </lineage>
</organism>
<reference evidence="5" key="1">
    <citation type="submission" date="2023-07" db="EMBL/GenBank/DDBJ databases">
        <title>30 novel species of actinomycetes from the DSMZ collection.</title>
        <authorList>
            <person name="Nouioui I."/>
        </authorList>
    </citation>
    <scope>NUCLEOTIDE SEQUENCE [LARGE SCALE GENOMIC DNA]</scope>
    <source>
        <strain evidence="5">DSM 44399</strain>
    </source>
</reference>
<dbReference type="InterPro" id="IPR013783">
    <property type="entry name" value="Ig-like_fold"/>
</dbReference>
<dbReference type="PANTHER" id="PTHR32208:SF21">
    <property type="entry name" value="LOW QUALITY PROTEIN: ALDEHYDE OXIDASE GLOX-LIKE"/>
    <property type="match status" value="1"/>
</dbReference>
<keyword evidence="5" id="KW-1185">Reference proteome</keyword>
<evidence type="ECO:0000313" key="4">
    <source>
        <dbReference type="EMBL" id="MDT0264264.1"/>
    </source>
</evidence>
<name>A0ABU2JHT5_9ACTN</name>
<dbReference type="InterPro" id="IPR011043">
    <property type="entry name" value="Gal_Oxase/kelch_b-propeller"/>
</dbReference>
<protein>
    <submittedName>
        <fullName evidence="4">Galactose oxidase early set domain-containing protein</fullName>
    </submittedName>
</protein>
<feature type="domain" description="Galactose oxidase-like Early set" evidence="3">
    <location>
        <begin position="457"/>
        <end position="549"/>
    </location>
</feature>
<evidence type="ECO:0000313" key="5">
    <source>
        <dbReference type="Proteomes" id="UP001183176"/>
    </source>
</evidence>
<evidence type="ECO:0000256" key="1">
    <source>
        <dbReference type="ARBA" id="ARBA00022729"/>
    </source>
</evidence>